<dbReference type="PANTHER" id="PTHR31223">
    <property type="entry name" value="LOG FAMILY PROTEIN YJL055W"/>
    <property type="match status" value="1"/>
</dbReference>
<dbReference type="GO" id="GO:0008714">
    <property type="term" value="F:AMP nucleosidase activity"/>
    <property type="evidence" value="ECO:0007669"/>
    <property type="project" value="UniProtKB-EC"/>
</dbReference>
<dbReference type="Proteomes" id="UP000186002">
    <property type="component" value="Unassembled WGS sequence"/>
</dbReference>
<sequence length="193" mass="20723">MKSICVFCGSNFGTRLEYEMAARTTGAAIAASGLALVYGGAKVGLMGAVADGALAAGGRVIGVLPKALQEKELAHEGLSELHIVTSMHERKAKMAELADGFIALPGGAGTLEEIFEVWTWGQLGFHSKPLGFLNTEGFYDGLLSFLDHQTGEGFMKPEMRGIMLAETDPVRLLEAFSSYEPPKTPKWIKRDET</sequence>
<dbReference type="PANTHER" id="PTHR31223:SF70">
    <property type="entry name" value="LOG FAMILY PROTEIN YJL055W"/>
    <property type="match status" value="1"/>
</dbReference>
<dbReference type="Pfam" id="PF03641">
    <property type="entry name" value="Lysine_decarbox"/>
    <property type="match status" value="1"/>
</dbReference>
<evidence type="ECO:0000313" key="4">
    <source>
        <dbReference type="EMBL" id="SHL60671.1"/>
    </source>
</evidence>
<comment type="similarity">
    <text evidence="2 3">Belongs to the LOG family.</text>
</comment>
<dbReference type="GO" id="GO:0009691">
    <property type="term" value="P:cytokinin biosynthetic process"/>
    <property type="evidence" value="ECO:0007669"/>
    <property type="project" value="UniProtKB-UniRule"/>
</dbReference>
<dbReference type="AlphaFoldDB" id="A0A1M7C0C4"/>
<dbReference type="InterPro" id="IPR031100">
    <property type="entry name" value="LOG_fam"/>
</dbReference>
<dbReference type="EMBL" id="FRBW01000001">
    <property type="protein sequence ID" value="SHL60671.1"/>
    <property type="molecule type" value="Genomic_DNA"/>
</dbReference>
<accession>A0A1M7C0C4</accession>
<dbReference type="SUPFAM" id="SSF102405">
    <property type="entry name" value="MCP/YpsA-like"/>
    <property type="match status" value="1"/>
</dbReference>
<organism evidence="4 5">
    <name type="scientific">Roseibium suaedae</name>
    <dbReference type="NCBI Taxonomy" id="735517"/>
    <lineage>
        <taxon>Bacteria</taxon>
        <taxon>Pseudomonadati</taxon>
        <taxon>Pseudomonadota</taxon>
        <taxon>Alphaproteobacteria</taxon>
        <taxon>Hyphomicrobiales</taxon>
        <taxon>Stappiaceae</taxon>
        <taxon>Roseibium</taxon>
    </lineage>
</organism>
<dbReference type="EC" id="3.2.2.n1" evidence="3"/>
<reference evidence="4 5" key="1">
    <citation type="submission" date="2016-11" db="EMBL/GenBank/DDBJ databases">
        <authorList>
            <person name="Jaros S."/>
            <person name="Januszkiewicz K."/>
            <person name="Wedrychowicz H."/>
        </authorList>
    </citation>
    <scope>NUCLEOTIDE SEQUENCE [LARGE SCALE GENOMIC DNA]</scope>
    <source>
        <strain evidence="4 5">DSM 22153</strain>
    </source>
</reference>
<keyword evidence="3" id="KW-0378">Hydrolase</keyword>
<comment type="catalytic activity">
    <reaction evidence="1">
        <text>AMP + H2O = D-ribose 5-phosphate + adenine</text>
        <dbReference type="Rhea" id="RHEA:20129"/>
        <dbReference type="ChEBI" id="CHEBI:15377"/>
        <dbReference type="ChEBI" id="CHEBI:16708"/>
        <dbReference type="ChEBI" id="CHEBI:78346"/>
        <dbReference type="ChEBI" id="CHEBI:456215"/>
        <dbReference type="EC" id="3.2.2.4"/>
    </reaction>
</comment>
<dbReference type="STRING" id="735517.SAMN05444272_1031"/>
<dbReference type="OrthoDB" id="9801098at2"/>
<dbReference type="Gene3D" id="3.40.50.450">
    <property type="match status" value="1"/>
</dbReference>
<dbReference type="GO" id="GO:0005829">
    <property type="term" value="C:cytosol"/>
    <property type="evidence" value="ECO:0007669"/>
    <property type="project" value="TreeGrafter"/>
</dbReference>
<protein>
    <recommendedName>
        <fullName evidence="3">Cytokinin riboside 5'-monophosphate phosphoribohydrolase</fullName>
        <ecNumber evidence="3">3.2.2.n1</ecNumber>
    </recommendedName>
</protein>
<gene>
    <name evidence="4" type="ORF">SAMN05444272_1031</name>
</gene>
<keyword evidence="5" id="KW-1185">Reference proteome</keyword>
<dbReference type="NCBIfam" id="TIGR00730">
    <property type="entry name" value="Rossman fold protein, TIGR00730 family"/>
    <property type="match status" value="1"/>
</dbReference>
<dbReference type="RefSeq" id="WP_073009629.1">
    <property type="nucleotide sequence ID" value="NZ_FRBW01000001.1"/>
</dbReference>
<keyword evidence="3" id="KW-0203">Cytokinin biosynthesis</keyword>
<name>A0A1M7C0C4_9HYPH</name>
<evidence type="ECO:0000256" key="1">
    <source>
        <dbReference type="ARBA" id="ARBA00000274"/>
    </source>
</evidence>
<evidence type="ECO:0000256" key="3">
    <source>
        <dbReference type="RuleBase" id="RU363015"/>
    </source>
</evidence>
<evidence type="ECO:0000256" key="2">
    <source>
        <dbReference type="ARBA" id="ARBA00006763"/>
    </source>
</evidence>
<dbReference type="InterPro" id="IPR005269">
    <property type="entry name" value="LOG"/>
</dbReference>
<evidence type="ECO:0000313" key="5">
    <source>
        <dbReference type="Proteomes" id="UP000186002"/>
    </source>
</evidence>
<proteinExistence type="inferred from homology"/>